<evidence type="ECO:0000313" key="1">
    <source>
        <dbReference type="EMBL" id="ACM58325.1"/>
    </source>
</evidence>
<protein>
    <submittedName>
        <fullName evidence="1">Uncharacterized protein</fullName>
    </submittedName>
</protein>
<organism evidence="1 2">
    <name type="scientific">Halorubrum lacusprofundi (strain ATCC 49239 / DSM 5036 / JCM 8891 / ACAM 34)</name>
    <dbReference type="NCBI Taxonomy" id="416348"/>
    <lineage>
        <taxon>Archaea</taxon>
        <taxon>Methanobacteriati</taxon>
        <taxon>Methanobacteriota</taxon>
        <taxon>Stenosarchaea group</taxon>
        <taxon>Halobacteria</taxon>
        <taxon>Halobacteriales</taxon>
        <taxon>Haloferacaceae</taxon>
        <taxon>Halorubrum</taxon>
    </lineage>
</organism>
<dbReference type="AlphaFoldDB" id="B9LVT5"/>
<dbReference type="GeneID" id="7399163"/>
<dbReference type="KEGG" id="hla:Hlac_2754"/>
<keyword evidence="2" id="KW-1185">Reference proteome</keyword>
<proteinExistence type="predicted"/>
<dbReference type="RefSeq" id="WP_009486644.1">
    <property type="nucleotide sequence ID" value="NC_012028.1"/>
</dbReference>
<gene>
    <name evidence="1" type="ordered locus">Hlac_2754</name>
</gene>
<dbReference type="eggNOG" id="arCOG07967">
    <property type="taxonomic scope" value="Archaea"/>
</dbReference>
<accession>B9LVT5</accession>
<name>B9LVT5_HALLT</name>
<reference evidence="1 2" key="1">
    <citation type="journal article" date="2016" name="Stand. Genomic Sci.">
        <title>Complete genome sequence of the Antarctic Halorubrum lacusprofundi type strain ACAM 34.</title>
        <authorList>
            <person name="Anderson I.J."/>
            <person name="DasSarma P."/>
            <person name="Lucas S."/>
            <person name="Copeland A."/>
            <person name="Lapidus A."/>
            <person name="Del Rio T.G."/>
            <person name="Tice H."/>
            <person name="Dalin E."/>
            <person name="Bruce D.C."/>
            <person name="Goodwin L."/>
            <person name="Pitluck S."/>
            <person name="Sims D."/>
            <person name="Brettin T.S."/>
            <person name="Detter J.C."/>
            <person name="Han C.S."/>
            <person name="Larimer F."/>
            <person name="Hauser L."/>
            <person name="Land M."/>
            <person name="Ivanova N."/>
            <person name="Richardson P."/>
            <person name="Cavicchioli R."/>
            <person name="DasSarma S."/>
            <person name="Woese C.R."/>
            <person name="Kyrpides N.C."/>
        </authorList>
    </citation>
    <scope>NUCLEOTIDE SEQUENCE [LARGE SCALE GENOMIC DNA]</scope>
    <source>
        <strain evidence="2">ATCC 49239 / DSM 5036 / JCM 8891 / ACAM 34</strain>
    </source>
</reference>
<dbReference type="GeneID" id="25140469"/>
<dbReference type="HOGENOM" id="CLU_817863_0_0_2"/>
<dbReference type="EMBL" id="CP001366">
    <property type="protein sequence ID" value="ACM58325.1"/>
    <property type="molecule type" value="Genomic_DNA"/>
</dbReference>
<evidence type="ECO:0000313" key="2">
    <source>
        <dbReference type="Proteomes" id="UP000000740"/>
    </source>
</evidence>
<dbReference type="Proteomes" id="UP000000740">
    <property type="component" value="Chromosome 2"/>
</dbReference>
<sequence>MSGETNRVRLNLRIDEDVKRNFNNEIKAKFGKCRPYAGIELEREFRYFLNQGELADLQDVVDDLTDTLGGSESKEKTREVDRGETVVASHRIAENVRTALISASQDDYRSAGELAEAIMYGYITDGSVIERVTQKLQRISEEPQPDVDDSMGAKERRTKTIAHELSQSGAVGFSLTEFDNAIKAAQGIGVSDYTRKQYLPRVLDELDFTWHPNNPELYVDSESLELTNPRDPTKKPLMLMDREDKRLAIKVAAYRSDGGDSIKATFSITDVVDLFKGQIRKSTVRRLMREVAESSPGYKYNQDREKLGINIKNVRRHNRENEDLMRIEHDELFIMGDDD</sequence>